<dbReference type="GO" id="GO:0006281">
    <property type="term" value="P:DNA repair"/>
    <property type="evidence" value="ECO:0007669"/>
    <property type="project" value="UniProtKB-KW"/>
</dbReference>
<feature type="region of interest" description="Disordered" evidence="2">
    <location>
        <begin position="150"/>
        <end position="209"/>
    </location>
</feature>
<feature type="compositionally biased region" description="Acidic residues" evidence="2">
    <location>
        <begin position="1741"/>
        <end position="1751"/>
    </location>
</feature>
<feature type="region of interest" description="Disordered" evidence="2">
    <location>
        <begin position="1"/>
        <end position="25"/>
    </location>
</feature>
<dbReference type="Pfam" id="PF05970">
    <property type="entry name" value="PIF1"/>
    <property type="match status" value="1"/>
</dbReference>
<dbReference type="GO" id="GO:0000723">
    <property type="term" value="P:telomere maintenance"/>
    <property type="evidence" value="ECO:0007669"/>
    <property type="project" value="InterPro"/>
</dbReference>
<dbReference type="InterPro" id="IPR010285">
    <property type="entry name" value="DNA_helicase_pif1-like_DEAD"/>
</dbReference>
<evidence type="ECO:0000256" key="2">
    <source>
        <dbReference type="SAM" id="MobiDB-lite"/>
    </source>
</evidence>
<feature type="domain" description="Helitron helicase-like" evidence="4">
    <location>
        <begin position="649"/>
        <end position="830"/>
    </location>
</feature>
<dbReference type="FunFam" id="3.40.50.300:FF:002884">
    <property type="entry name" value="ATP-dependent DNA helicase"/>
    <property type="match status" value="1"/>
</dbReference>
<feature type="compositionally biased region" description="Polar residues" evidence="2">
    <location>
        <begin position="1898"/>
        <end position="1914"/>
    </location>
</feature>
<accession>A0A1D6GXJ0</accession>
<dbReference type="ExpressionAtlas" id="A0A1D6GXJ0">
    <property type="expression patterns" value="baseline"/>
</dbReference>
<reference evidence="6" key="1">
    <citation type="submission" date="2015-12" db="EMBL/GenBank/DDBJ databases">
        <title>Update maize B73 reference genome by single molecule sequencing technologies.</title>
        <authorList>
            <consortium name="Maize Genome Sequencing Project"/>
            <person name="Ware D."/>
        </authorList>
    </citation>
    <scope>NUCLEOTIDE SEQUENCE</scope>
    <source>
        <tissue evidence="6">Seedling</tissue>
    </source>
</reference>
<dbReference type="EC" id="5.6.2.3" evidence="1"/>
<dbReference type="Pfam" id="PF14214">
    <property type="entry name" value="Helitron_like_N"/>
    <property type="match status" value="1"/>
</dbReference>
<feature type="compositionally biased region" description="Basic and acidic residues" evidence="2">
    <location>
        <begin position="1"/>
        <end position="13"/>
    </location>
</feature>
<dbReference type="GO" id="GO:0043139">
    <property type="term" value="F:5'-3' DNA helicase activity"/>
    <property type="evidence" value="ECO:0007669"/>
    <property type="project" value="UniProtKB-EC"/>
</dbReference>
<evidence type="ECO:0000259" key="3">
    <source>
        <dbReference type="Pfam" id="PF05970"/>
    </source>
</evidence>
<keyword evidence="1" id="KW-0067">ATP-binding</keyword>
<sequence length="1914" mass="217755">MDPFKNNDVRPPLRELSNNTLEDECPDVSISDASIIDCTIPCDTTPGGRDDARQRRRERERVRYVTMSVEKKNELKKRRESRKKGNVMHHEYSEVCNIPANKDNNNHQNNEIEDVDDDSYRLHKNNSFEDLIGIEDPKFTPELVWSSTDAEAPHGSLCSSEGMAIPELSPTPFVPNPSQTEDVEKDSKTESPRRQRHKRHVSSGQRQTLVSRQNQKFHLAIGTNFATATRDCVMENDGDNEIDHQTVSEINNNESTGLCPFPHTESNNMTEGADIGMQHQAAPNVTTNDDVEDVLFTEDDDEAVLFEDDEDKGYLFAGQDGESGEDIDIDETQDAFTVIPDVPDPYDKVYSNIPEETYLLNNVADCDYCKAKKFQYEPPGFCCRNGQIDLAPFETPSQLRRLWECADADVRNFCDNIRFFNGHFSFTSLYCCLDNMTTNMDRGIYTFRAHGMMYHNVRSFGREAGAEQKHLELYFYDDDPSLEHRYRKCRQEQLDKDKAVIKQLVEILKGNPYSEHLRSMGHVDNIEDYHIALNLDQTLNQKLYNAPITSEVAAVWIEGSERRGQFNNSVMLHGKDRSSHGIRSYHGCYDALSYPLFFPKGELGWHANILKFNVSMDEVEAYRDQHRTRDANDDDTERPSHLCVSVRDYYCYRFQIRPGIFNPILHGKRLFQQFAVDSYIKVESSRLDFIRRNQDRLRADLYKGLVDSLHEGENRADKIGKRTMLSTSFIGGPRDMRRQYMDAMALVRKFGKPDIFLTMTCNPNWDEITRELHPMQSPQDRPDLVVRIFRAKLEELKKRLTKQHILGKIRAYVYVVEFQKRGLAHAHFLLIMQRKYKLTCPEQYDLLISAEIPDKKKYPQLYKMVIKHMMHGPCGLLNPKCQCTKGRASCKNHYPRAFSNATSQGKDSYPIYRRRDDGRKKTVRGCELDNRWVVPYNPYLLRLFNCHVNVEACGSIKAVKYLFKYIYKGHDRASVAVTDANKADGDVDEIKQYRDARWVTPPEALWRIFSFDRSQNSPPVMQLQLHLENMHMVSFHERAKVNHVVQHPGVDRSMLTAYFEANRLHEEARGILYRDFPEWYTLQQGKVWQRRKRNTGGQVGRIVSAHPAEGERFYLRLLLNHVTGATSYADLRTVDGDTLPSFREAAQRRGLLEADDTIDECLNEAAIYQMSSALRRLFATILLYCKPNDVAELWQRHLDSMSEDYHRSTQSKTHVQQMVLIDIRNILQSMGKDIKTFPLPTIIDRYDDSHVFFVDGPGGTGKTYLYKALLVELRSQDKIAVATATSSVAASILPGGRTAHSRFKIPLTIDEGAVCSFTKQSGTAKLLQKTSLIIWDEASMTKRQAIEALDNSMRDIMGRLGLPFGGKNVVFGGDFRQVLPVVRKGSRAQIVVASLRSSYLWESMCHLKLVQNMRAQSDPWFAEYLLRVGGGTEEANNDGDIRLPDEVCVPYTGNDRDLDRLIDDIYPNLNENMSNTSYITSRAILSTRNDWVDMINMRMIDRFQGEQMMYHSFDTAVDDPNNYYPSEFLNMLTPNGLPPHVLKLKVGCPIMLLRNIDPANGLCNDTRLVVRGFQKNSIDAEIVLGQYAGMRIFLPRIPLCPSDDEMFPFQFKRKQFPIRISFAMTVNKAQGQTIPNVGVYLPEPVFSHGQLNVALSRATARSKVKILVIPVTDEKKKKGVERNSAINGATYTKNIVYKEKNNVQYANLVYKEVLTPARSEDVEGHHDSSVQEPVQQVSEGDSLDDGNDDMDEQARSSQHLSSSTAEISLPPSEDSDRMSGQVENDDGLGLVQSDTPVGAADGDSTQITSTLTAFSAYGHKDPNIHTTNEAQLYGLVEPNVHPQALASSSQSGVDPHAFGNVMMPVMYQQMFQVPPKPNETVQDTSANGKSKRPRGQKLTETSQQANGTPASASG</sequence>
<feature type="compositionally biased region" description="Polar residues" evidence="2">
    <location>
        <begin position="1730"/>
        <end position="1739"/>
    </location>
</feature>
<comment type="cofactor">
    <cofactor evidence="1">
        <name>Mg(2+)</name>
        <dbReference type="ChEBI" id="CHEBI:18420"/>
    </cofactor>
</comment>
<feature type="domain" description="DNA helicase Pif1-like DEAD-box helicase" evidence="3">
    <location>
        <begin position="1247"/>
        <end position="1437"/>
    </location>
</feature>
<dbReference type="GO" id="GO:0016787">
    <property type="term" value="F:hydrolase activity"/>
    <property type="evidence" value="ECO:0007669"/>
    <property type="project" value="UniProtKB-KW"/>
</dbReference>
<dbReference type="InterPro" id="IPR025476">
    <property type="entry name" value="Helitron_helicase-like"/>
</dbReference>
<dbReference type="PaxDb" id="4577-GRMZM2G387471_P02"/>
<evidence type="ECO:0000259" key="4">
    <source>
        <dbReference type="Pfam" id="PF14214"/>
    </source>
</evidence>
<keyword evidence="1" id="KW-0227">DNA damage</keyword>
<dbReference type="Gene3D" id="3.40.50.300">
    <property type="entry name" value="P-loop containing nucleotide triphosphate hydrolases"/>
    <property type="match status" value="1"/>
</dbReference>
<comment type="similarity">
    <text evidence="1">Belongs to the helicase family.</text>
</comment>
<keyword evidence="1" id="KW-0347">Helicase</keyword>
<feature type="domain" description="DNA helicase Pif1-like 2B" evidence="5">
    <location>
        <begin position="1527"/>
        <end position="1573"/>
    </location>
</feature>
<dbReference type="PANTHER" id="PTHR10492">
    <property type="match status" value="1"/>
</dbReference>
<dbReference type="InterPro" id="IPR049163">
    <property type="entry name" value="Pif1-like_2B_dom"/>
</dbReference>
<keyword evidence="1" id="KW-0547">Nucleotide-binding</keyword>
<dbReference type="SUPFAM" id="SSF52540">
    <property type="entry name" value="P-loop containing nucleoside triphosphate hydrolases"/>
    <property type="match status" value="2"/>
</dbReference>
<comment type="catalytic activity">
    <reaction evidence="1">
        <text>ATP + H2O = ADP + phosphate + H(+)</text>
        <dbReference type="Rhea" id="RHEA:13065"/>
        <dbReference type="ChEBI" id="CHEBI:15377"/>
        <dbReference type="ChEBI" id="CHEBI:15378"/>
        <dbReference type="ChEBI" id="CHEBI:30616"/>
        <dbReference type="ChEBI" id="CHEBI:43474"/>
        <dbReference type="ChEBI" id="CHEBI:456216"/>
        <dbReference type="EC" id="5.6.2.3"/>
    </reaction>
</comment>
<evidence type="ECO:0000256" key="1">
    <source>
        <dbReference type="RuleBase" id="RU363044"/>
    </source>
</evidence>
<feature type="region of interest" description="Disordered" evidence="2">
    <location>
        <begin position="1719"/>
        <end position="1804"/>
    </location>
</feature>
<dbReference type="PANTHER" id="PTHR10492:SF92">
    <property type="entry name" value="ATP-DEPENDENT DNA HELICASE"/>
    <property type="match status" value="1"/>
</dbReference>
<dbReference type="Pfam" id="PF21530">
    <property type="entry name" value="Pif1_2B_dom"/>
    <property type="match status" value="1"/>
</dbReference>
<gene>
    <name evidence="6" type="ORF">ZEAMMB73_Zm00001d014908</name>
</gene>
<feature type="compositionally biased region" description="Basic and acidic residues" evidence="2">
    <location>
        <begin position="1719"/>
        <end position="1729"/>
    </location>
</feature>
<dbReference type="GO" id="GO:0005524">
    <property type="term" value="F:ATP binding"/>
    <property type="evidence" value="ECO:0007669"/>
    <property type="project" value="UniProtKB-KW"/>
</dbReference>
<dbReference type="EMBL" id="CM000781">
    <property type="protein sequence ID" value="AQK67526.1"/>
    <property type="molecule type" value="Genomic_DNA"/>
</dbReference>
<evidence type="ECO:0000259" key="5">
    <source>
        <dbReference type="Pfam" id="PF21530"/>
    </source>
</evidence>
<keyword evidence="1" id="KW-0234">DNA repair</keyword>
<feature type="region of interest" description="Disordered" evidence="2">
    <location>
        <begin position="1872"/>
        <end position="1914"/>
    </location>
</feature>
<feature type="compositionally biased region" description="Polar residues" evidence="2">
    <location>
        <begin position="1879"/>
        <end position="1888"/>
    </location>
</feature>
<feature type="compositionally biased region" description="Polar residues" evidence="2">
    <location>
        <begin position="1755"/>
        <end position="1766"/>
    </location>
</feature>
<dbReference type="InParanoid" id="A0A1D6GXJ0"/>
<dbReference type="GO" id="GO:0006310">
    <property type="term" value="P:DNA recombination"/>
    <property type="evidence" value="ECO:0007669"/>
    <property type="project" value="UniProtKB-KW"/>
</dbReference>
<dbReference type="eggNOG" id="ENOG502QR20">
    <property type="taxonomic scope" value="Eukaryota"/>
</dbReference>
<proteinExistence type="inferred from homology"/>
<keyword evidence="1" id="KW-0233">DNA recombination</keyword>
<organism evidence="6">
    <name type="scientific">Zea mays</name>
    <name type="common">Maize</name>
    <dbReference type="NCBI Taxonomy" id="4577"/>
    <lineage>
        <taxon>Eukaryota</taxon>
        <taxon>Viridiplantae</taxon>
        <taxon>Streptophyta</taxon>
        <taxon>Embryophyta</taxon>
        <taxon>Tracheophyta</taxon>
        <taxon>Spermatophyta</taxon>
        <taxon>Magnoliopsida</taxon>
        <taxon>Liliopsida</taxon>
        <taxon>Poales</taxon>
        <taxon>Poaceae</taxon>
        <taxon>PACMAD clade</taxon>
        <taxon>Panicoideae</taxon>
        <taxon>Andropogonodae</taxon>
        <taxon>Andropogoneae</taxon>
        <taxon>Tripsacinae</taxon>
        <taxon>Zea</taxon>
    </lineage>
</organism>
<evidence type="ECO:0000313" key="6">
    <source>
        <dbReference type="EMBL" id="AQK67526.1"/>
    </source>
</evidence>
<keyword evidence="1" id="KW-0378">Hydrolase</keyword>
<dbReference type="CDD" id="cd18809">
    <property type="entry name" value="SF1_C_RecD"/>
    <property type="match status" value="1"/>
</dbReference>
<protein>
    <recommendedName>
        <fullName evidence="1">ATP-dependent DNA helicase</fullName>
        <ecNumber evidence="1">5.6.2.3</ecNumber>
    </recommendedName>
</protein>
<dbReference type="InterPro" id="IPR027417">
    <property type="entry name" value="P-loop_NTPase"/>
</dbReference>
<name>A0A1D6GXJ0_MAIZE</name>